<dbReference type="AlphaFoldDB" id="A0AAF0TY70"/>
<evidence type="ECO:0000313" key="2">
    <source>
        <dbReference type="EMBL" id="WMV29438.1"/>
    </source>
</evidence>
<reference evidence="2" key="1">
    <citation type="submission" date="2023-08" db="EMBL/GenBank/DDBJ databases">
        <title>A de novo genome assembly of Solanum verrucosum Schlechtendal, a Mexican diploid species geographically isolated from the other diploid A-genome species in potato relatives.</title>
        <authorList>
            <person name="Hosaka K."/>
        </authorList>
    </citation>
    <scope>NUCLEOTIDE SEQUENCE</scope>
    <source>
        <tissue evidence="2">Young leaves</tissue>
    </source>
</reference>
<protein>
    <recommendedName>
        <fullName evidence="4">Copia protein</fullName>
    </recommendedName>
</protein>
<proteinExistence type="predicted"/>
<feature type="signal peptide" evidence="1">
    <location>
        <begin position="1"/>
        <end position="24"/>
    </location>
</feature>
<keyword evidence="1" id="KW-0732">Signal</keyword>
<name>A0AAF0TY70_SOLVR</name>
<dbReference type="CDD" id="cd09272">
    <property type="entry name" value="RNase_HI_RT_Ty1"/>
    <property type="match status" value="1"/>
</dbReference>
<sequence length="114" mass="13146">MWYGLLVYFRNLVSLFILPVPLYSDNTSALQIAANPIFHERTKHININCHFIKEKIQDDLLVTNHLSSAEQHVDVSNKEIGKGPHSNLMFKMGMKNIFIAPNWKKEINKCINVP</sequence>
<evidence type="ECO:0008006" key="4">
    <source>
        <dbReference type="Google" id="ProtNLM"/>
    </source>
</evidence>
<organism evidence="2 3">
    <name type="scientific">Solanum verrucosum</name>
    <dbReference type="NCBI Taxonomy" id="315347"/>
    <lineage>
        <taxon>Eukaryota</taxon>
        <taxon>Viridiplantae</taxon>
        <taxon>Streptophyta</taxon>
        <taxon>Embryophyta</taxon>
        <taxon>Tracheophyta</taxon>
        <taxon>Spermatophyta</taxon>
        <taxon>Magnoliopsida</taxon>
        <taxon>eudicotyledons</taxon>
        <taxon>Gunneridae</taxon>
        <taxon>Pentapetalae</taxon>
        <taxon>asterids</taxon>
        <taxon>lamiids</taxon>
        <taxon>Solanales</taxon>
        <taxon>Solanaceae</taxon>
        <taxon>Solanoideae</taxon>
        <taxon>Solaneae</taxon>
        <taxon>Solanum</taxon>
    </lineage>
</organism>
<dbReference type="EMBL" id="CP133616">
    <property type="protein sequence ID" value="WMV29438.1"/>
    <property type="molecule type" value="Genomic_DNA"/>
</dbReference>
<dbReference type="Proteomes" id="UP001234989">
    <property type="component" value="Chromosome 5"/>
</dbReference>
<accession>A0AAF0TY70</accession>
<evidence type="ECO:0000256" key="1">
    <source>
        <dbReference type="SAM" id="SignalP"/>
    </source>
</evidence>
<gene>
    <name evidence="2" type="ORF">MTR67_022823</name>
</gene>
<keyword evidence="3" id="KW-1185">Reference proteome</keyword>
<evidence type="ECO:0000313" key="3">
    <source>
        <dbReference type="Proteomes" id="UP001234989"/>
    </source>
</evidence>
<feature type="chain" id="PRO_5042031821" description="Copia protein" evidence="1">
    <location>
        <begin position="25"/>
        <end position="114"/>
    </location>
</feature>